<reference evidence="1 2" key="1">
    <citation type="journal article" date="2015" name="Mol. Plant Microbe Interact.">
        <title>Genome, transcriptome, and functional analyses of Penicillium expansum provide new insights into secondary metabolism and pathogenicity.</title>
        <authorList>
            <person name="Ballester A.R."/>
            <person name="Marcet-Houben M."/>
            <person name="Levin E."/>
            <person name="Sela N."/>
            <person name="Selma-Lazaro C."/>
            <person name="Carmona L."/>
            <person name="Wisniewski M."/>
            <person name="Droby S."/>
            <person name="Gonzalez-Candelas L."/>
            <person name="Gabaldon T."/>
        </authorList>
    </citation>
    <scope>NUCLEOTIDE SEQUENCE [LARGE SCALE GENOMIC DNA]</scope>
    <source>
        <strain evidence="1 2">PHI-1</strain>
    </source>
</reference>
<gene>
    <name evidence="1" type="ORF">PITC_039520</name>
</gene>
<protein>
    <submittedName>
        <fullName evidence="1">Uncharacterized protein</fullName>
    </submittedName>
</protein>
<dbReference type="HOGENOM" id="CLU_2413983_0_0_1"/>
<sequence>MIYCIYLSFVACKALSSCSTTESLGHFAYVYPDFDEREFTCCILTVFCFMRLANAKTVNLFAASRYFCIASVVLADQVYIDSLSRPSPSGHI</sequence>
<dbReference type="EMBL" id="JQGA01000780">
    <property type="protein sequence ID" value="KGO73741.1"/>
    <property type="molecule type" value="Genomic_DNA"/>
</dbReference>
<keyword evidence="2" id="KW-1185">Reference proteome</keyword>
<name>A0A0A2L3L5_PENIT</name>
<proteinExistence type="predicted"/>
<dbReference type="AlphaFoldDB" id="A0A0A2L3L5"/>
<evidence type="ECO:0000313" key="2">
    <source>
        <dbReference type="Proteomes" id="UP000030104"/>
    </source>
</evidence>
<dbReference type="Proteomes" id="UP000030104">
    <property type="component" value="Unassembled WGS sequence"/>
</dbReference>
<accession>A0A0A2L3L5</accession>
<evidence type="ECO:0000313" key="1">
    <source>
        <dbReference type="EMBL" id="KGO73741.1"/>
    </source>
</evidence>
<comment type="caution">
    <text evidence="1">The sequence shown here is derived from an EMBL/GenBank/DDBJ whole genome shotgun (WGS) entry which is preliminary data.</text>
</comment>
<organism evidence="1 2">
    <name type="scientific">Penicillium italicum</name>
    <name type="common">Blue mold</name>
    <dbReference type="NCBI Taxonomy" id="40296"/>
    <lineage>
        <taxon>Eukaryota</taxon>
        <taxon>Fungi</taxon>
        <taxon>Dikarya</taxon>
        <taxon>Ascomycota</taxon>
        <taxon>Pezizomycotina</taxon>
        <taxon>Eurotiomycetes</taxon>
        <taxon>Eurotiomycetidae</taxon>
        <taxon>Eurotiales</taxon>
        <taxon>Aspergillaceae</taxon>
        <taxon>Penicillium</taxon>
    </lineage>
</organism>